<dbReference type="OMA" id="DELHKQP"/>
<evidence type="ECO:0000256" key="11">
    <source>
        <dbReference type="ARBA" id="ARBA00022989"/>
    </source>
</evidence>
<feature type="transmembrane region" description="Helical" evidence="15">
    <location>
        <begin position="6"/>
        <end position="27"/>
    </location>
</feature>
<keyword evidence="8 14" id="KW-0479">Metal-binding</keyword>
<dbReference type="Proteomes" id="UP000694388">
    <property type="component" value="Unplaced"/>
</dbReference>
<feature type="binding site" evidence="14">
    <location>
        <position position="150"/>
    </location>
    <ligand>
        <name>Mg(2+)</name>
        <dbReference type="ChEBI" id="CHEBI:18420"/>
        <label>1</label>
        <note>catalytic</note>
    </ligand>
</feature>
<comment type="pathway">
    <text evidence="4">Polyol metabolism; myo-inositol biosynthesis; myo-inositol from D-glucose 6-phosphate: step 2/2.</text>
</comment>
<name>A0A8C4WVC9_EPTBU</name>
<evidence type="ECO:0000256" key="9">
    <source>
        <dbReference type="ARBA" id="ARBA00022801"/>
    </source>
</evidence>
<dbReference type="EC" id="3.1.3.25" evidence="6"/>
<dbReference type="GO" id="GO:0046872">
    <property type="term" value="F:metal ion binding"/>
    <property type="evidence" value="ECO:0007669"/>
    <property type="project" value="UniProtKB-KW"/>
</dbReference>
<keyword evidence="17" id="KW-1185">Reference proteome</keyword>
<dbReference type="Ensembl" id="ENSEBUT00000013722.1">
    <property type="protein sequence ID" value="ENSEBUP00000013146.1"/>
    <property type="gene ID" value="ENSEBUG00000008320.1"/>
</dbReference>
<dbReference type="GO" id="GO:0052834">
    <property type="term" value="F:inositol monophosphate phosphatase activity"/>
    <property type="evidence" value="ECO:0007669"/>
    <property type="project" value="UniProtKB-EC"/>
</dbReference>
<dbReference type="GO" id="GO:0012505">
    <property type="term" value="C:endomembrane system"/>
    <property type="evidence" value="ECO:0007669"/>
    <property type="project" value="TreeGrafter"/>
</dbReference>
<dbReference type="GO" id="GO:0016020">
    <property type="term" value="C:membrane"/>
    <property type="evidence" value="ECO:0007669"/>
    <property type="project" value="UniProtKB-SubCell"/>
</dbReference>
<protein>
    <recommendedName>
        <fullName evidence="6">inositol-phosphate phosphatase</fullName>
        <ecNumber evidence="6">3.1.3.25</ecNumber>
    </recommendedName>
    <alternativeName>
        <fullName evidence="13">Myo-inositol monophosphatase A3</fullName>
    </alternativeName>
</protein>
<dbReference type="FunFam" id="3.30.540.10:FF:000012">
    <property type="entry name" value="Blast:Putative inositol monophosphatase 3"/>
    <property type="match status" value="1"/>
</dbReference>
<comment type="similarity">
    <text evidence="5">Belongs to the inositol monophosphatase superfamily.</text>
</comment>
<feature type="binding site" evidence="14">
    <location>
        <position position="153"/>
    </location>
    <ligand>
        <name>Mg(2+)</name>
        <dbReference type="ChEBI" id="CHEBI:18420"/>
        <label>1</label>
        <note>catalytic</note>
    </ligand>
</feature>
<evidence type="ECO:0000256" key="6">
    <source>
        <dbReference type="ARBA" id="ARBA00013106"/>
    </source>
</evidence>
<dbReference type="GeneTree" id="ENSGT00940000164879"/>
<keyword evidence="11 15" id="KW-1133">Transmembrane helix</keyword>
<dbReference type="InterPro" id="IPR000760">
    <property type="entry name" value="Inositol_monophosphatase-like"/>
</dbReference>
<comment type="catalytic activity">
    <reaction evidence="1">
        <text>a myo-inositol phosphate + H2O = myo-inositol + phosphate</text>
        <dbReference type="Rhea" id="RHEA:24056"/>
        <dbReference type="ChEBI" id="CHEBI:15377"/>
        <dbReference type="ChEBI" id="CHEBI:17268"/>
        <dbReference type="ChEBI" id="CHEBI:43474"/>
        <dbReference type="ChEBI" id="CHEBI:84139"/>
        <dbReference type="EC" id="3.1.3.25"/>
    </reaction>
</comment>
<keyword evidence="12 15" id="KW-0472">Membrane</keyword>
<evidence type="ECO:0000256" key="8">
    <source>
        <dbReference type="ARBA" id="ARBA00022723"/>
    </source>
</evidence>
<evidence type="ECO:0000313" key="17">
    <source>
        <dbReference type="Proteomes" id="UP000694388"/>
    </source>
</evidence>
<comment type="subcellular location">
    <subcellularLocation>
        <location evidence="3">Membrane</location>
        <topology evidence="3">Single-pass membrane protein</topology>
    </subcellularLocation>
</comment>
<dbReference type="PANTHER" id="PTHR43028">
    <property type="entry name" value="3'(2'),5'-BISPHOSPHATE NUCLEOTIDASE 1"/>
    <property type="match status" value="1"/>
</dbReference>
<dbReference type="SUPFAM" id="SSF56655">
    <property type="entry name" value="Carbohydrate phosphatase"/>
    <property type="match status" value="1"/>
</dbReference>
<evidence type="ECO:0000256" key="5">
    <source>
        <dbReference type="ARBA" id="ARBA00009759"/>
    </source>
</evidence>
<dbReference type="Gene3D" id="3.40.190.80">
    <property type="match status" value="1"/>
</dbReference>
<dbReference type="AlphaFoldDB" id="A0A8C4WVC9"/>
<comment type="cofactor">
    <cofactor evidence="2 14">
        <name>Mg(2+)</name>
        <dbReference type="ChEBI" id="CHEBI:18420"/>
    </cofactor>
</comment>
<reference evidence="16" key="1">
    <citation type="submission" date="2025-08" db="UniProtKB">
        <authorList>
            <consortium name="Ensembl"/>
        </authorList>
    </citation>
    <scope>IDENTIFICATION</scope>
</reference>
<dbReference type="GO" id="GO:0005737">
    <property type="term" value="C:cytoplasm"/>
    <property type="evidence" value="ECO:0007669"/>
    <property type="project" value="UniProtKB-ARBA"/>
</dbReference>
<feature type="binding site" evidence="14">
    <location>
        <position position="110"/>
    </location>
    <ligand>
        <name>Mg(2+)</name>
        <dbReference type="ChEBI" id="CHEBI:18420"/>
        <label>1</label>
        <note>catalytic</note>
    </ligand>
</feature>
<dbReference type="Pfam" id="PF00459">
    <property type="entry name" value="Inositol_P"/>
    <property type="match status" value="1"/>
</dbReference>
<dbReference type="Gene3D" id="3.30.540.10">
    <property type="entry name" value="Fructose-1,6-Bisphosphatase, subunit A, domain 1"/>
    <property type="match status" value="1"/>
</dbReference>
<evidence type="ECO:0000256" key="1">
    <source>
        <dbReference type="ARBA" id="ARBA00001033"/>
    </source>
</evidence>
<keyword evidence="9" id="KW-0378">Hydrolase</keyword>
<evidence type="ECO:0000256" key="10">
    <source>
        <dbReference type="ARBA" id="ARBA00022842"/>
    </source>
</evidence>
<evidence type="ECO:0000256" key="4">
    <source>
        <dbReference type="ARBA" id="ARBA00005152"/>
    </source>
</evidence>
<sequence>MAGSPRLSPLGVTLSAVVVLGMLYLLLTRGAHDTTRLVDLRQVLALSVEAAVLGGQQVRNVKESGDLKGRVKGHTKEGVDEPLTLGDIMSHRAMLGLFHNTFPYLKVISEEHDNSDLKLIPWSGQIPQDMLKQLPDALLVPARDITIWLDPLDATKEFTEDLVQYVTTMVCVAVKGHPLIGVIHKPFTHLTAWGFANHGLSANLKRRNVDPSKLSFIMSRSHSGIVKDLTQQVFGTNVSIVSAGGAGFKALSLIDVENDKSDKADVYIHTTLIKKWDICAGNAILEAIGENDHTDW</sequence>
<dbReference type="InterPro" id="IPR050725">
    <property type="entry name" value="CysQ/Inositol_MonoPase"/>
</dbReference>
<keyword evidence="10 14" id="KW-0460">Magnesium</keyword>
<dbReference type="PANTHER" id="PTHR43028:SF4">
    <property type="entry name" value="INOSITOL MONOPHOSPHATASE 3"/>
    <property type="match status" value="1"/>
</dbReference>
<evidence type="ECO:0000313" key="16">
    <source>
        <dbReference type="Ensembl" id="ENSEBUP00000013146.1"/>
    </source>
</evidence>
<proteinExistence type="inferred from homology"/>
<evidence type="ECO:0000256" key="3">
    <source>
        <dbReference type="ARBA" id="ARBA00004167"/>
    </source>
</evidence>
<dbReference type="GO" id="GO:0008254">
    <property type="term" value="F:3'-nucleotidase activity"/>
    <property type="evidence" value="ECO:0007669"/>
    <property type="project" value="TreeGrafter"/>
</dbReference>
<evidence type="ECO:0000256" key="7">
    <source>
        <dbReference type="ARBA" id="ARBA00022692"/>
    </source>
</evidence>
<organism evidence="16 17">
    <name type="scientific">Eptatretus burgeri</name>
    <name type="common">Inshore hagfish</name>
    <dbReference type="NCBI Taxonomy" id="7764"/>
    <lineage>
        <taxon>Eukaryota</taxon>
        <taxon>Metazoa</taxon>
        <taxon>Chordata</taxon>
        <taxon>Craniata</taxon>
        <taxon>Vertebrata</taxon>
        <taxon>Cyclostomata</taxon>
        <taxon>Myxini</taxon>
        <taxon>Myxiniformes</taxon>
        <taxon>Myxinidae</taxon>
        <taxon>Eptatretinae</taxon>
        <taxon>Eptatretus</taxon>
    </lineage>
</organism>
<evidence type="ECO:0000256" key="13">
    <source>
        <dbReference type="ARBA" id="ARBA00042119"/>
    </source>
</evidence>
<evidence type="ECO:0000256" key="2">
    <source>
        <dbReference type="ARBA" id="ARBA00001946"/>
    </source>
</evidence>
<feature type="binding site" evidence="14">
    <location>
        <position position="277"/>
    </location>
    <ligand>
        <name>Mg(2+)</name>
        <dbReference type="ChEBI" id="CHEBI:18420"/>
        <label>1</label>
        <note>catalytic</note>
    </ligand>
</feature>
<evidence type="ECO:0000256" key="12">
    <source>
        <dbReference type="ARBA" id="ARBA00023136"/>
    </source>
</evidence>
<evidence type="ECO:0000256" key="14">
    <source>
        <dbReference type="PIRSR" id="PIRSR600760-2"/>
    </source>
</evidence>
<evidence type="ECO:0000256" key="15">
    <source>
        <dbReference type="SAM" id="Phobius"/>
    </source>
</evidence>
<keyword evidence="7 15" id="KW-0812">Transmembrane</keyword>
<accession>A0A8C4WVC9</accession>
<feature type="binding site" evidence="14">
    <location>
        <position position="152"/>
    </location>
    <ligand>
        <name>Mg(2+)</name>
        <dbReference type="ChEBI" id="CHEBI:18420"/>
        <label>1</label>
        <note>catalytic</note>
    </ligand>
</feature>
<reference evidence="16" key="2">
    <citation type="submission" date="2025-09" db="UniProtKB">
        <authorList>
            <consortium name="Ensembl"/>
        </authorList>
    </citation>
    <scope>IDENTIFICATION</scope>
</reference>